<dbReference type="CDD" id="cd06530">
    <property type="entry name" value="S26_SPase_I"/>
    <property type="match status" value="1"/>
</dbReference>
<evidence type="ECO:0000256" key="4">
    <source>
        <dbReference type="ARBA" id="ARBA00013208"/>
    </source>
</evidence>
<evidence type="ECO:0000256" key="3">
    <source>
        <dbReference type="ARBA" id="ARBA00009370"/>
    </source>
</evidence>
<dbReference type="PATRIC" id="fig|999408.3.peg.1834"/>
<evidence type="ECO:0000259" key="8">
    <source>
        <dbReference type="Pfam" id="PF10502"/>
    </source>
</evidence>
<dbReference type="Pfam" id="PF10502">
    <property type="entry name" value="Peptidase_S26"/>
    <property type="match status" value="1"/>
</dbReference>
<protein>
    <recommendedName>
        <fullName evidence="4 7">Signal peptidase I</fullName>
        <ecNumber evidence="4 7">3.4.21.89</ecNumber>
    </recommendedName>
</protein>
<dbReference type="PANTHER" id="PTHR43390">
    <property type="entry name" value="SIGNAL PEPTIDASE I"/>
    <property type="match status" value="1"/>
</dbReference>
<reference evidence="9 10" key="1">
    <citation type="submission" date="2013-01" db="EMBL/GenBank/DDBJ databases">
        <title>The Genome Sequence of Clostridium clostridioforme 90A8.</title>
        <authorList>
            <consortium name="The Broad Institute Genome Sequencing Platform"/>
            <person name="Earl A."/>
            <person name="Ward D."/>
            <person name="Feldgarden M."/>
            <person name="Gevers D."/>
            <person name="Courvalin P."/>
            <person name="Lambert T."/>
            <person name="Walker B."/>
            <person name="Young S.K."/>
            <person name="Zeng Q."/>
            <person name="Gargeya S."/>
            <person name="Fitzgerald M."/>
            <person name="Haas B."/>
            <person name="Abouelleil A."/>
            <person name="Alvarado L."/>
            <person name="Arachchi H.M."/>
            <person name="Berlin A.M."/>
            <person name="Chapman S.B."/>
            <person name="Dewar J."/>
            <person name="Goldberg J."/>
            <person name="Griggs A."/>
            <person name="Gujja S."/>
            <person name="Hansen M."/>
            <person name="Howarth C."/>
            <person name="Imamovic A."/>
            <person name="Larimer J."/>
            <person name="McCowan C."/>
            <person name="Murphy C."/>
            <person name="Neiman D."/>
            <person name="Pearson M."/>
            <person name="Priest M."/>
            <person name="Roberts A."/>
            <person name="Saif S."/>
            <person name="Shea T."/>
            <person name="Sisk P."/>
            <person name="Sykes S."/>
            <person name="Wortman J."/>
            <person name="Nusbaum C."/>
            <person name="Birren B."/>
        </authorList>
    </citation>
    <scope>NUCLEOTIDE SEQUENCE [LARGE SCALE GENOMIC DNA]</scope>
    <source>
        <strain evidence="9 10">90A8</strain>
    </source>
</reference>
<evidence type="ECO:0000256" key="2">
    <source>
        <dbReference type="ARBA" id="ARBA00004401"/>
    </source>
</evidence>
<keyword evidence="7" id="KW-1133">Transmembrane helix</keyword>
<dbReference type="GO" id="GO:0005886">
    <property type="term" value="C:plasma membrane"/>
    <property type="evidence" value="ECO:0007669"/>
    <property type="project" value="UniProtKB-SubCell"/>
</dbReference>
<dbReference type="InterPro" id="IPR036286">
    <property type="entry name" value="LexA/Signal_pep-like_sf"/>
</dbReference>
<dbReference type="PROSITE" id="PS00760">
    <property type="entry name" value="SPASE_I_2"/>
    <property type="match status" value="1"/>
</dbReference>
<organism evidence="9 10">
    <name type="scientific">[Clostridium] clostridioforme 90A8</name>
    <dbReference type="NCBI Taxonomy" id="999408"/>
    <lineage>
        <taxon>Bacteria</taxon>
        <taxon>Bacillati</taxon>
        <taxon>Bacillota</taxon>
        <taxon>Clostridia</taxon>
        <taxon>Lachnospirales</taxon>
        <taxon>Lachnospiraceae</taxon>
        <taxon>Enterocloster</taxon>
    </lineage>
</organism>
<feature type="active site" evidence="6">
    <location>
        <position position="129"/>
    </location>
</feature>
<dbReference type="InterPro" id="IPR019757">
    <property type="entry name" value="Pept_S26A_signal_pept_1_Lys-AS"/>
</dbReference>
<dbReference type="InterPro" id="IPR000223">
    <property type="entry name" value="Pept_S26A_signal_pept_1"/>
</dbReference>
<dbReference type="GO" id="GO:0006465">
    <property type="term" value="P:signal peptide processing"/>
    <property type="evidence" value="ECO:0007669"/>
    <property type="project" value="InterPro"/>
</dbReference>
<evidence type="ECO:0000256" key="1">
    <source>
        <dbReference type="ARBA" id="ARBA00000677"/>
    </source>
</evidence>
<dbReference type="EMBL" id="AGYR01000014">
    <property type="protein sequence ID" value="ENZ17404.1"/>
    <property type="molecule type" value="Genomic_DNA"/>
</dbReference>
<dbReference type="NCBIfam" id="TIGR02227">
    <property type="entry name" value="sigpep_I_bact"/>
    <property type="match status" value="1"/>
</dbReference>
<comment type="catalytic activity">
    <reaction evidence="1 7">
        <text>Cleavage of hydrophobic, N-terminal signal or leader sequences from secreted and periplasmic proteins.</text>
        <dbReference type="EC" id="3.4.21.89"/>
    </reaction>
</comment>
<comment type="similarity">
    <text evidence="3 7">Belongs to the peptidase S26 family.</text>
</comment>
<sequence length="220" mass="25145">MTATDGPGHFKFVPGFVRQNAGKEEIYMLEEESSRKRSRKQQEEEPFSWKKEIISWIQIIVAAVIIALVLNNFIIANSRVPTGSMENTIMSKSRVIGSRLAYLTSDPERGDVVIFHFPDDPTGKIYYVKRVIGLPGETVNVVDGKVYINDSDTPLDEPYLPEPMEGSYGPYTVPEGCYFMMGDNRNNSLDARFWKNRFVEKDKIIAKVLFTYFPKIEKVE</sequence>
<keyword evidence="7" id="KW-0812">Transmembrane</keyword>
<dbReference type="HOGENOM" id="CLU_028723_5_1_9"/>
<name>A0A0E2HCM9_9FIRM</name>
<evidence type="ECO:0000313" key="10">
    <source>
        <dbReference type="Proteomes" id="UP000013085"/>
    </source>
</evidence>
<evidence type="ECO:0000313" key="9">
    <source>
        <dbReference type="EMBL" id="ENZ17404.1"/>
    </source>
</evidence>
<evidence type="ECO:0000256" key="6">
    <source>
        <dbReference type="PIRSR" id="PIRSR600223-1"/>
    </source>
</evidence>
<feature type="transmembrane region" description="Helical" evidence="7">
    <location>
        <begin position="53"/>
        <end position="75"/>
    </location>
</feature>
<keyword evidence="5 7" id="KW-0378">Hydrolase</keyword>
<dbReference type="PRINTS" id="PR00727">
    <property type="entry name" value="LEADERPTASE"/>
</dbReference>
<evidence type="ECO:0000256" key="5">
    <source>
        <dbReference type="ARBA" id="ARBA00022801"/>
    </source>
</evidence>
<feature type="domain" description="Peptidase S26" evidence="8">
    <location>
        <begin position="54"/>
        <end position="213"/>
    </location>
</feature>
<dbReference type="GO" id="GO:0004252">
    <property type="term" value="F:serine-type endopeptidase activity"/>
    <property type="evidence" value="ECO:0007669"/>
    <property type="project" value="InterPro"/>
</dbReference>
<proteinExistence type="inferred from homology"/>
<dbReference type="Gene3D" id="2.10.109.10">
    <property type="entry name" value="Umud Fragment, subunit A"/>
    <property type="match status" value="1"/>
</dbReference>
<keyword evidence="7" id="KW-0472">Membrane</keyword>
<evidence type="ECO:0000256" key="7">
    <source>
        <dbReference type="RuleBase" id="RU362042"/>
    </source>
</evidence>
<accession>A0A0E2HCM9</accession>
<comment type="subcellular location">
    <subcellularLocation>
        <location evidence="2">Cell membrane</location>
        <topology evidence="2">Single-pass type II membrane protein</topology>
    </subcellularLocation>
    <subcellularLocation>
        <location evidence="7">Membrane</location>
        <topology evidence="7">Single-pass type II membrane protein</topology>
    </subcellularLocation>
</comment>
<dbReference type="Proteomes" id="UP000013085">
    <property type="component" value="Unassembled WGS sequence"/>
</dbReference>
<dbReference type="EC" id="3.4.21.89" evidence="4 7"/>
<feature type="active site" evidence="6">
    <location>
        <position position="84"/>
    </location>
</feature>
<dbReference type="InterPro" id="IPR019533">
    <property type="entry name" value="Peptidase_S26"/>
</dbReference>
<keyword evidence="7" id="KW-0645">Protease</keyword>
<dbReference type="SUPFAM" id="SSF51306">
    <property type="entry name" value="LexA/Signal peptidase"/>
    <property type="match status" value="1"/>
</dbReference>
<comment type="caution">
    <text evidence="9">The sequence shown here is derived from an EMBL/GenBank/DDBJ whole genome shotgun (WGS) entry which is preliminary data.</text>
</comment>
<dbReference type="GO" id="GO:0009003">
    <property type="term" value="F:signal peptidase activity"/>
    <property type="evidence" value="ECO:0007669"/>
    <property type="project" value="UniProtKB-EC"/>
</dbReference>
<gene>
    <name evidence="9" type="ORF">HMPREF1090_01704</name>
</gene>
<dbReference type="AlphaFoldDB" id="A0A0E2HCM9"/>
<dbReference type="PANTHER" id="PTHR43390:SF1">
    <property type="entry name" value="CHLOROPLAST PROCESSING PEPTIDASE"/>
    <property type="match status" value="1"/>
</dbReference>